<feature type="compositionally biased region" description="Polar residues" evidence="1">
    <location>
        <begin position="236"/>
        <end position="252"/>
    </location>
</feature>
<feature type="region of interest" description="Disordered" evidence="1">
    <location>
        <begin position="180"/>
        <end position="272"/>
    </location>
</feature>
<feature type="compositionally biased region" description="Pro residues" evidence="1">
    <location>
        <begin position="130"/>
        <end position="139"/>
    </location>
</feature>
<protein>
    <submittedName>
        <fullName evidence="2">Tubulin epsilon and delta complex 2</fullName>
    </submittedName>
</protein>
<keyword evidence="3" id="KW-1185">Reference proteome</keyword>
<reference evidence="2" key="3">
    <citation type="submission" date="2025-09" db="UniProtKB">
        <authorList>
            <consortium name="Ensembl"/>
        </authorList>
    </citation>
    <scope>IDENTIFICATION</scope>
</reference>
<sequence length="566" mass="61187">MIPLASLRRFSLSLRFGWGDASEQELSSGSRAAGPEQQDPAEAGLGGGGGAPNGPRQFSRRAGAAGVCLCYKLPPPDPCPSPRTPAMLPAACSHRLVTEIRAALTACQEKEKELEQSLARCRVLLQPWEGPSPPGPEPAPSTETKSAFSECEPTPKDLKELELLTQALEKALRVRKGISQVQAKENASGGRATTPLVTAQADAGARPRTSNPKASVPTKPPAASQRAKSRVKKPARTSSNRGRALTLANQPHDSVPMEGPAQPCPLPPQGQVPELPTPTPVSVLKEAGATGPNPRPEQAKIQPGLAPEAFLLKDKGTQLQLPLSYKKIASRNSSLWAQVQHLQSNPDPDVAAAKARFLERMKGTFDLPSPSLSLAKVQEEVSRLDQACHILTQHLEETLEGDGELSAASLSWEQEYRRLVTLEGLQAAVKRHLLKLQELREGYRPSRDSAGSKDIPEEYYLGSRTVENFTWDSPPCLGGKGLSGPTNRLVYSSVQELQTMTALKLHVTMLKQQIHLQKVMMEEFLPLVRSETPADPAQLALYRAIHSQLCEAGECFSVLVRDEPSV</sequence>
<dbReference type="CTD" id="80178"/>
<dbReference type="Pfam" id="PF15764">
    <property type="entry name" value="DUF4693"/>
    <property type="match status" value="1"/>
</dbReference>
<feature type="region of interest" description="Disordered" evidence="1">
    <location>
        <begin position="127"/>
        <end position="153"/>
    </location>
</feature>
<dbReference type="KEGG" id="shr:100925243"/>
<name>A0A7N4NTG5_SARHA</name>
<gene>
    <name evidence="2" type="primary">TEDC2</name>
</gene>
<evidence type="ECO:0000256" key="1">
    <source>
        <dbReference type="SAM" id="MobiDB-lite"/>
    </source>
</evidence>
<dbReference type="Ensembl" id="ENSSHAT00000042103.1">
    <property type="protein sequence ID" value="ENSSHAP00000027950.1"/>
    <property type="gene ID" value="ENSSHAG00000031126.1"/>
</dbReference>
<dbReference type="GeneTree" id="ENSGT00390000011149"/>
<proteinExistence type="predicted"/>
<feature type="region of interest" description="Disordered" evidence="1">
    <location>
        <begin position="25"/>
        <end position="58"/>
    </location>
</feature>
<dbReference type="InterPro" id="IPR031518">
    <property type="entry name" value="DUF4693"/>
</dbReference>
<reference evidence="2 3" key="1">
    <citation type="journal article" date="2011" name="Proc. Natl. Acad. Sci. U.S.A.">
        <title>Genetic diversity and population structure of the endangered marsupial Sarcophilus harrisii (Tasmanian devil).</title>
        <authorList>
            <person name="Miller W."/>
            <person name="Hayes V.M."/>
            <person name="Ratan A."/>
            <person name="Petersen D.C."/>
            <person name="Wittekindt N.E."/>
            <person name="Miller J."/>
            <person name="Walenz B."/>
            <person name="Knight J."/>
            <person name="Qi J."/>
            <person name="Zhao F."/>
            <person name="Wang Q."/>
            <person name="Bedoya-Reina O.C."/>
            <person name="Katiyar N."/>
            <person name="Tomsho L.P."/>
            <person name="Kasson L.M."/>
            <person name="Hardie R.A."/>
            <person name="Woodbridge P."/>
            <person name="Tindall E.A."/>
            <person name="Bertelsen M.F."/>
            <person name="Dixon D."/>
            <person name="Pyecroft S."/>
            <person name="Helgen K.M."/>
            <person name="Lesk A.M."/>
            <person name="Pringle T.H."/>
            <person name="Patterson N."/>
            <person name="Zhang Y."/>
            <person name="Kreiss A."/>
            <person name="Woods G.M."/>
            <person name="Jones M.E."/>
            <person name="Schuster S.C."/>
        </authorList>
    </citation>
    <scope>NUCLEOTIDE SEQUENCE [LARGE SCALE GENOMIC DNA]</scope>
</reference>
<dbReference type="AlphaFoldDB" id="A0A7N4NTG5"/>
<accession>A0A7N4NTG5</accession>
<dbReference type="OrthoDB" id="9939072at2759"/>
<dbReference type="FunCoup" id="A0A7N4NTG5">
    <property type="interactions" value="200"/>
</dbReference>
<reference evidence="2" key="2">
    <citation type="submission" date="2025-08" db="UniProtKB">
        <authorList>
            <consortium name="Ensembl"/>
        </authorList>
    </citation>
    <scope>IDENTIFICATION</scope>
</reference>
<evidence type="ECO:0000313" key="2">
    <source>
        <dbReference type="Ensembl" id="ENSSHAP00000027950.1"/>
    </source>
</evidence>
<dbReference type="Proteomes" id="UP000007648">
    <property type="component" value="Unassembled WGS sequence"/>
</dbReference>
<organism evidence="2 3">
    <name type="scientific">Sarcophilus harrisii</name>
    <name type="common">Tasmanian devil</name>
    <name type="synonym">Sarcophilus laniarius</name>
    <dbReference type="NCBI Taxonomy" id="9305"/>
    <lineage>
        <taxon>Eukaryota</taxon>
        <taxon>Metazoa</taxon>
        <taxon>Chordata</taxon>
        <taxon>Craniata</taxon>
        <taxon>Vertebrata</taxon>
        <taxon>Euteleostomi</taxon>
        <taxon>Mammalia</taxon>
        <taxon>Metatheria</taxon>
        <taxon>Dasyuromorphia</taxon>
        <taxon>Dasyuridae</taxon>
        <taxon>Sarcophilus</taxon>
    </lineage>
</organism>
<dbReference type="PANTHER" id="PTHR14870">
    <property type="entry name" value="TUBULIN EPSILON AND DELTA COMPLEX PROTEIN 2"/>
    <property type="match status" value="1"/>
</dbReference>
<evidence type="ECO:0000313" key="3">
    <source>
        <dbReference type="Proteomes" id="UP000007648"/>
    </source>
</evidence>
<dbReference type="InParanoid" id="A0A7N4NTG5"/>
<dbReference type="GeneID" id="100925243"/>
<dbReference type="PANTHER" id="PTHR14870:SF1">
    <property type="entry name" value="TUBULIN EPSILON AND DELTA COMPLEX PROTEIN 2"/>
    <property type="match status" value="1"/>
</dbReference>
<dbReference type="RefSeq" id="XP_031818221.1">
    <property type="nucleotide sequence ID" value="XM_031962361.1"/>
</dbReference>
<feature type="compositionally biased region" description="Pro residues" evidence="1">
    <location>
        <begin position="262"/>
        <end position="272"/>
    </location>
</feature>